<accession>A0A7J7HRB1</accession>
<proteinExistence type="inferred from homology"/>
<dbReference type="SUPFAM" id="SSF56112">
    <property type="entry name" value="Protein kinase-like (PK-like)"/>
    <property type="match status" value="1"/>
</dbReference>
<dbReference type="GO" id="GO:0016787">
    <property type="term" value="F:hydrolase activity"/>
    <property type="evidence" value="ECO:0007669"/>
    <property type="project" value="UniProtKB-KW"/>
</dbReference>
<dbReference type="SMART" id="SM00487">
    <property type="entry name" value="DEXDc"/>
    <property type="match status" value="1"/>
</dbReference>
<dbReference type="GO" id="GO:0004672">
    <property type="term" value="F:protein kinase activity"/>
    <property type="evidence" value="ECO:0007669"/>
    <property type="project" value="InterPro"/>
</dbReference>
<dbReference type="Gene3D" id="3.30.420.10">
    <property type="entry name" value="Ribonuclease H-like superfamily/Ribonuclease H"/>
    <property type="match status" value="1"/>
</dbReference>
<dbReference type="Gene3D" id="3.40.50.300">
    <property type="entry name" value="P-loop containing nucleotide triphosphate hydrolases"/>
    <property type="match status" value="1"/>
</dbReference>
<evidence type="ECO:0008006" key="7">
    <source>
        <dbReference type="Google" id="ProtNLM"/>
    </source>
</evidence>
<dbReference type="InterPro" id="IPR001584">
    <property type="entry name" value="Integrase_cat-core"/>
</dbReference>
<sequence length="711" mass="78361">MDLIGQLSQATGERKYLLVATDYFTKWIEAEPLAKIRDVDKNIITRFGIPRAIVTDNGTQFDNKLIKNFCAKFKIKNYFSTPSFPQSNGQAEVSNKVFLDGIKKRLQAAKGKWVDELPSVLWAYRTTPRRSTGESPFTMTYGTEAVIPLEVGIPGIRTQGVENGTNDADLNPSSFVESMEGLTNDIIAMNEREKGVASLGLASVEVAQGDPFRQVTQSKPFEELREELNRMKASMSGVDREDLIPCDLIQEETSTLTASALNLLQSRWSDIVKIEGSEEAVVDRLKYIPGSLFLARARNLVSKLDALPMAGSVHSLGVGGGMADSKVYTPIGGRSGSGGRGGRGGRGQNPVALNPELNVVLAVDNAAPNKSWASVVASNQRSSVKLRSKEKARLRKGISILVATPGRLLDHLKKTSSFVYTNLRWIIFDEADRILELGFGKDIEEILDLLGSRKQKSLSEGNAISRISEFQRQNLLLSATLNEKVNNLAKMSLENPIMIGLDDSKLQTSSSLEHLESLGSDVDNELKYSGKLISSSNEEYKLPAQLVQRYVKAPCGSWLVVLLSILKTLFDSEISYKAESVRASLASKHVVVATMTSSGKSLCYNLAVLEVLSQNLLACALYLFSTKVMDMLGPSLWDVWNNNSHAYVHGDVKPENFLLGPPGTPDEKKLFLVDLGLATRWRDGSTGLHVDYDQRPDVFRCIVFLLWRPIY</sequence>
<dbReference type="PROSITE" id="PS00039">
    <property type="entry name" value="DEAD_ATP_HELICASE"/>
    <property type="match status" value="1"/>
</dbReference>
<dbReference type="GO" id="GO:0015074">
    <property type="term" value="P:DNA integration"/>
    <property type="evidence" value="ECO:0007669"/>
    <property type="project" value="InterPro"/>
</dbReference>
<dbReference type="PANTHER" id="PTHR37984:SF5">
    <property type="entry name" value="PROTEIN NYNRIN-LIKE"/>
    <property type="match status" value="1"/>
</dbReference>
<dbReference type="PROSITE" id="PS51192">
    <property type="entry name" value="HELICASE_ATP_BIND_1"/>
    <property type="match status" value="1"/>
</dbReference>
<dbReference type="SUPFAM" id="SSF52540">
    <property type="entry name" value="P-loop containing nucleoside triphosphate hydrolases"/>
    <property type="match status" value="1"/>
</dbReference>
<evidence type="ECO:0000259" key="4">
    <source>
        <dbReference type="PROSITE" id="PS51192"/>
    </source>
</evidence>
<feature type="region of interest" description="Disordered" evidence="2">
    <location>
        <begin position="330"/>
        <end position="349"/>
    </location>
</feature>
<evidence type="ECO:0000256" key="1">
    <source>
        <dbReference type="RuleBase" id="RU000492"/>
    </source>
</evidence>
<evidence type="ECO:0000259" key="3">
    <source>
        <dbReference type="PROSITE" id="PS50994"/>
    </source>
</evidence>
<dbReference type="InterPro" id="IPR014001">
    <property type="entry name" value="Helicase_ATP-bd"/>
</dbReference>
<reference evidence="5 6" key="2">
    <citation type="submission" date="2020-07" db="EMBL/GenBank/DDBJ databases">
        <title>Genome assembly of wild tea tree DASZ reveals pedigree and selection history of tea varieties.</title>
        <authorList>
            <person name="Zhang W."/>
        </authorList>
    </citation>
    <scope>NUCLEOTIDE SEQUENCE [LARGE SCALE GENOMIC DNA]</scope>
    <source>
        <strain evidence="6">cv. G240</strain>
        <tissue evidence="5">Leaf</tissue>
    </source>
</reference>
<keyword evidence="1" id="KW-0547">Nucleotide-binding</keyword>
<dbReference type="InterPro" id="IPR012337">
    <property type="entry name" value="RNaseH-like_sf"/>
</dbReference>
<dbReference type="EMBL" id="JACBKZ010000003">
    <property type="protein sequence ID" value="KAF5954548.1"/>
    <property type="molecule type" value="Genomic_DNA"/>
</dbReference>
<comment type="similarity">
    <text evidence="1">Belongs to the DEAD box helicase family.</text>
</comment>
<keyword evidence="6" id="KW-1185">Reference proteome</keyword>
<dbReference type="GO" id="GO:0005524">
    <property type="term" value="F:ATP binding"/>
    <property type="evidence" value="ECO:0007669"/>
    <property type="project" value="UniProtKB-KW"/>
</dbReference>
<dbReference type="PANTHER" id="PTHR37984">
    <property type="entry name" value="PROTEIN CBG26694"/>
    <property type="match status" value="1"/>
</dbReference>
<dbReference type="InterPro" id="IPR050951">
    <property type="entry name" value="Retrovirus_Pol_polyprotein"/>
</dbReference>
<dbReference type="InterPro" id="IPR008271">
    <property type="entry name" value="Ser/Thr_kinase_AS"/>
</dbReference>
<dbReference type="InterPro" id="IPR011009">
    <property type="entry name" value="Kinase-like_dom_sf"/>
</dbReference>
<dbReference type="InterPro" id="IPR000629">
    <property type="entry name" value="RNA-helicase_DEAD-box_CS"/>
</dbReference>
<keyword evidence="1" id="KW-0067">ATP-binding</keyword>
<dbReference type="GO" id="GO:0004386">
    <property type="term" value="F:helicase activity"/>
    <property type="evidence" value="ECO:0007669"/>
    <property type="project" value="UniProtKB-KW"/>
</dbReference>
<dbReference type="GO" id="GO:0003676">
    <property type="term" value="F:nucleic acid binding"/>
    <property type="evidence" value="ECO:0007669"/>
    <property type="project" value="InterPro"/>
</dbReference>
<dbReference type="Pfam" id="PF00270">
    <property type="entry name" value="DEAD"/>
    <property type="match status" value="1"/>
</dbReference>
<evidence type="ECO:0000313" key="6">
    <source>
        <dbReference type="Proteomes" id="UP000593564"/>
    </source>
</evidence>
<dbReference type="InterPro" id="IPR027417">
    <property type="entry name" value="P-loop_NTPase"/>
</dbReference>
<keyword evidence="1" id="KW-0347">Helicase</keyword>
<dbReference type="PROSITE" id="PS00108">
    <property type="entry name" value="PROTEIN_KINASE_ST"/>
    <property type="match status" value="1"/>
</dbReference>
<feature type="domain" description="Integrase catalytic" evidence="3">
    <location>
        <begin position="1"/>
        <end position="144"/>
    </location>
</feature>
<dbReference type="InterPro" id="IPR011545">
    <property type="entry name" value="DEAD/DEAH_box_helicase_dom"/>
</dbReference>
<dbReference type="AlphaFoldDB" id="A0A7J7HRB1"/>
<dbReference type="InterPro" id="IPR036397">
    <property type="entry name" value="RNaseH_sf"/>
</dbReference>
<dbReference type="Gene3D" id="1.10.510.10">
    <property type="entry name" value="Transferase(Phosphotransferase) domain 1"/>
    <property type="match status" value="1"/>
</dbReference>
<dbReference type="Proteomes" id="UP000593564">
    <property type="component" value="Unassembled WGS sequence"/>
</dbReference>
<evidence type="ECO:0000313" key="5">
    <source>
        <dbReference type="EMBL" id="KAF5954548.1"/>
    </source>
</evidence>
<dbReference type="SUPFAM" id="SSF53098">
    <property type="entry name" value="Ribonuclease H-like"/>
    <property type="match status" value="1"/>
</dbReference>
<organism evidence="5 6">
    <name type="scientific">Camellia sinensis</name>
    <name type="common">Tea plant</name>
    <name type="synonym">Thea sinensis</name>
    <dbReference type="NCBI Taxonomy" id="4442"/>
    <lineage>
        <taxon>Eukaryota</taxon>
        <taxon>Viridiplantae</taxon>
        <taxon>Streptophyta</taxon>
        <taxon>Embryophyta</taxon>
        <taxon>Tracheophyta</taxon>
        <taxon>Spermatophyta</taxon>
        <taxon>Magnoliopsida</taxon>
        <taxon>eudicotyledons</taxon>
        <taxon>Gunneridae</taxon>
        <taxon>Pentapetalae</taxon>
        <taxon>asterids</taxon>
        <taxon>Ericales</taxon>
        <taxon>Theaceae</taxon>
        <taxon>Camellia</taxon>
    </lineage>
</organism>
<feature type="compositionally biased region" description="Gly residues" evidence="2">
    <location>
        <begin position="333"/>
        <end position="347"/>
    </location>
</feature>
<name>A0A7J7HRB1_CAMSI</name>
<protein>
    <recommendedName>
        <fullName evidence="7">Integrase catalytic domain-containing protein</fullName>
    </recommendedName>
</protein>
<comment type="caution">
    <text evidence="5">The sequence shown here is derived from an EMBL/GenBank/DDBJ whole genome shotgun (WGS) entry which is preliminary data.</text>
</comment>
<gene>
    <name evidence="5" type="ORF">HYC85_007404</name>
</gene>
<dbReference type="PROSITE" id="PS50994">
    <property type="entry name" value="INTEGRASE"/>
    <property type="match status" value="1"/>
</dbReference>
<evidence type="ECO:0000256" key="2">
    <source>
        <dbReference type="SAM" id="MobiDB-lite"/>
    </source>
</evidence>
<dbReference type="Pfam" id="PF00665">
    <property type="entry name" value="rve"/>
    <property type="match status" value="1"/>
</dbReference>
<keyword evidence="1" id="KW-0378">Hydrolase</keyword>
<feature type="domain" description="Helicase ATP-binding" evidence="4">
    <location>
        <begin position="367"/>
        <end position="499"/>
    </location>
</feature>
<reference evidence="6" key="1">
    <citation type="journal article" date="2020" name="Nat. Commun.">
        <title>Genome assembly of wild tea tree DASZ reveals pedigree and selection history of tea varieties.</title>
        <authorList>
            <person name="Zhang W."/>
            <person name="Zhang Y."/>
            <person name="Qiu H."/>
            <person name="Guo Y."/>
            <person name="Wan H."/>
            <person name="Zhang X."/>
            <person name="Scossa F."/>
            <person name="Alseekh S."/>
            <person name="Zhang Q."/>
            <person name="Wang P."/>
            <person name="Xu L."/>
            <person name="Schmidt M.H."/>
            <person name="Jia X."/>
            <person name="Li D."/>
            <person name="Zhu A."/>
            <person name="Guo F."/>
            <person name="Chen W."/>
            <person name="Ni D."/>
            <person name="Usadel B."/>
            <person name="Fernie A.R."/>
            <person name="Wen W."/>
        </authorList>
    </citation>
    <scope>NUCLEOTIDE SEQUENCE [LARGE SCALE GENOMIC DNA]</scope>
    <source>
        <strain evidence="6">cv. G240</strain>
    </source>
</reference>